<name>A0A023G0N0_AMBPA</name>
<feature type="transmembrane region" description="Helical" evidence="1">
    <location>
        <begin position="6"/>
        <end position="28"/>
    </location>
</feature>
<dbReference type="EMBL" id="GBBL01000056">
    <property type="protein sequence ID" value="JAC27264.1"/>
    <property type="molecule type" value="mRNA"/>
</dbReference>
<proteinExistence type="evidence at transcript level"/>
<keyword evidence="1" id="KW-0472">Membrane</keyword>
<evidence type="ECO:0000313" key="2">
    <source>
        <dbReference type="EMBL" id="JAC27264.1"/>
    </source>
</evidence>
<sequence length="191" mass="21789">MYGAQWWSLLYNFLLLFSNIYLFVDALTSNSKPQNTHTHIYIYTYICSFQASFSFLFVYFPSRADSCCLLAMRCNSQLTAECPCGETYFFKMWARTVYVIQRAGNCSVHNVNIFLSLSRVICSHAPACKRPLQFLIIKGSLHYSECRIRDADICGLSGAVSCHVPMRLTPSLAPQCLTLFISLVIFVKAYF</sequence>
<feature type="transmembrane region" description="Helical" evidence="1">
    <location>
        <begin position="40"/>
        <end position="60"/>
    </location>
</feature>
<protein>
    <submittedName>
        <fullName evidence="2">Uncharacterized protein</fullName>
    </submittedName>
</protein>
<dbReference type="AlphaFoldDB" id="A0A023G0N0"/>
<accession>A0A023G0N0</accession>
<reference evidence="2" key="1">
    <citation type="submission" date="2014-03" db="EMBL/GenBank/DDBJ databases">
        <title>The sialotranscriptome of Amblyomma triste, Amblyomma parvum and Amblyomma cajennense ticks, uncovered by 454-based RNA-seq.</title>
        <authorList>
            <person name="Garcia G.R."/>
            <person name="Gardinassi L.G."/>
            <person name="Ribeiro J.M."/>
            <person name="Anatrielo E."/>
            <person name="Ferreira B.R."/>
            <person name="Moreira H.N."/>
            <person name="Mafra C."/>
            <person name="Olegario M.M."/>
            <person name="Szabo P.J."/>
            <person name="Miranda-Santos I.K."/>
            <person name="Maruyama S.R."/>
        </authorList>
    </citation>
    <scope>NUCLEOTIDE SEQUENCE</scope>
    <source>
        <strain evidence="2">Araguapaz</strain>
        <tissue evidence="2">Salivary glands</tissue>
    </source>
</reference>
<keyword evidence="1" id="KW-1133">Transmembrane helix</keyword>
<keyword evidence="1" id="KW-0812">Transmembrane</keyword>
<evidence type="ECO:0000256" key="1">
    <source>
        <dbReference type="SAM" id="Phobius"/>
    </source>
</evidence>
<organism evidence="2">
    <name type="scientific">Amblyomma parvum</name>
    <name type="common">South American tick</name>
    <dbReference type="NCBI Taxonomy" id="251391"/>
    <lineage>
        <taxon>Eukaryota</taxon>
        <taxon>Metazoa</taxon>
        <taxon>Ecdysozoa</taxon>
        <taxon>Arthropoda</taxon>
        <taxon>Chelicerata</taxon>
        <taxon>Arachnida</taxon>
        <taxon>Acari</taxon>
        <taxon>Parasitiformes</taxon>
        <taxon>Ixodida</taxon>
        <taxon>Ixodoidea</taxon>
        <taxon>Ixodidae</taxon>
        <taxon>Amblyomminae</taxon>
        <taxon>Amblyomma</taxon>
    </lineage>
</organism>